<comment type="caution">
    <text evidence="4">The sequence shown here is derived from an EMBL/GenBank/DDBJ whole genome shotgun (WGS) entry which is preliminary data.</text>
</comment>
<dbReference type="PANTHER" id="PTHR43963:SF6">
    <property type="entry name" value="CHAIN DEHYDROGENASE FAMILY PROTEIN, PUTATIVE (AFU_ORTHOLOGUE AFUA_3G15350)-RELATED"/>
    <property type="match status" value="1"/>
</dbReference>
<sequence length="246" mass="26678">MRTALITGANKIISLEMARKLADENYFVYIGCSDLAIGEQVVKELAAEGIGTVDIFYVDISSESSIDAAGQEIGILINSLDVLINNTIDTFFMSTYGLSAHPDSGKGIFEVNDAGTKGIVNKLTELLRKSLSPRIVNVIWTSSTRTGTNQSAQTFFHHRLPDLQPAIELMRLQTAHVVNKPRKTNFKIDTIVTSVTGIDPHDHQVIQKVKNESIDIIKYALTGKKDLGSIAVSLDIGGDDSTCAAV</sequence>
<evidence type="ECO:0000313" key="4">
    <source>
        <dbReference type="EMBL" id="RKO72186.1"/>
    </source>
</evidence>
<proteinExistence type="inferred from homology"/>
<dbReference type="InterPro" id="IPR002347">
    <property type="entry name" value="SDR_fam"/>
</dbReference>
<protein>
    <submittedName>
        <fullName evidence="4">SDR family NAD(P)-dependent oxidoreductase</fullName>
    </submittedName>
</protein>
<reference evidence="4 5" key="1">
    <citation type="submission" date="2018-10" db="EMBL/GenBank/DDBJ databases">
        <title>Sphingobacterium sp. M05W1-28.</title>
        <authorList>
            <person name="Cai H."/>
        </authorList>
    </citation>
    <scope>NUCLEOTIDE SEQUENCE [LARGE SCALE GENOMIC DNA]</scope>
    <source>
        <strain evidence="4 5">M05W1-28</strain>
    </source>
</reference>
<gene>
    <name evidence="4" type="ORF">D7322_08840</name>
</gene>
<evidence type="ECO:0000256" key="3">
    <source>
        <dbReference type="ARBA" id="ARBA00023002"/>
    </source>
</evidence>
<keyword evidence="5" id="KW-1185">Reference proteome</keyword>
<dbReference type="Proteomes" id="UP000282423">
    <property type="component" value="Unassembled WGS sequence"/>
</dbReference>
<dbReference type="AlphaFoldDB" id="A0A420W0U2"/>
<evidence type="ECO:0000313" key="5">
    <source>
        <dbReference type="Proteomes" id="UP000282423"/>
    </source>
</evidence>
<dbReference type="InterPro" id="IPR036291">
    <property type="entry name" value="NAD(P)-bd_dom_sf"/>
</dbReference>
<name>A0A420W0U2_9SPHI</name>
<keyword evidence="2" id="KW-0521">NADP</keyword>
<dbReference type="GO" id="GO:0016491">
    <property type="term" value="F:oxidoreductase activity"/>
    <property type="evidence" value="ECO:0007669"/>
    <property type="project" value="UniProtKB-KW"/>
</dbReference>
<keyword evidence="3" id="KW-0560">Oxidoreductase</keyword>
<comment type="similarity">
    <text evidence="1">Belongs to the short-chain dehydrogenases/reductases (SDR) family.</text>
</comment>
<dbReference type="EMBL" id="RBWS01000006">
    <property type="protein sequence ID" value="RKO72186.1"/>
    <property type="molecule type" value="Genomic_DNA"/>
</dbReference>
<dbReference type="Gene3D" id="3.40.50.720">
    <property type="entry name" value="NAD(P)-binding Rossmann-like Domain"/>
    <property type="match status" value="1"/>
</dbReference>
<evidence type="ECO:0000256" key="2">
    <source>
        <dbReference type="ARBA" id="ARBA00022857"/>
    </source>
</evidence>
<dbReference type="PANTHER" id="PTHR43963">
    <property type="entry name" value="CARBONYL REDUCTASE 1-RELATED"/>
    <property type="match status" value="1"/>
</dbReference>
<accession>A0A420W0U2</accession>
<dbReference type="RefSeq" id="WP_121123310.1">
    <property type="nucleotide sequence ID" value="NZ_RBWS01000006.1"/>
</dbReference>
<organism evidence="4 5">
    <name type="scientific">Sphingobacterium puteale</name>
    <dbReference type="NCBI Taxonomy" id="2420510"/>
    <lineage>
        <taxon>Bacteria</taxon>
        <taxon>Pseudomonadati</taxon>
        <taxon>Bacteroidota</taxon>
        <taxon>Sphingobacteriia</taxon>
        <taxon>Sphingobacteriales</taxon>
        <taxon>Sphingobacteriaceae</taxon>
        <taxon>Sphingobacterium</taxon>
    </lineage>
</organism>
<dbReference type="OrthoDB" id="9809821at2"/>
<dbReference type="Pfam" id="PF00106">
    <property type="entry name" value="adh_short"/>
    <property type="match status" value="1"/>
</dbReference>
<dbReference type="SUPFAM" id="SSF51735">
    <property type="entry name" value="NAD(P)-binding Rossmann-fold domains"/>
    <property type="match status" value="1"/>
</dbReference>
<evidence type="ECO:0000256" key="1">
    <source>
        <dbReference type="ARBA" id="ARBA00006484"/>
    </source>
</evidence>